<evidence type="ECO:0000313" key="1">
    <source>
        <dbReference type="EMBL" id="SPJ24256.1"/>
    </source>
</evidence>
<dbReference type="InterPro" id="IPR007420">
    <property type="entry name" value="DUF465"/>
</dbReference>
<dbReference type="Pfam" id="PF04325">
    <property type="entry name" value="DUF465"/>
    <property type="match status" value="1"/>
</dbReference>
<name>A0A2R8BW02_9RHOB</name>
<protein>
    <recommendedName>
        <fullName evidence="3">DUF465 domain-containing protein</fullName>
    </recommendedName>
</protein>
<evidence type="ECO:0000313" key="2">
    <source>
        <dbReference type="Proteomes" id="UP000244912"/>
    </source>
</evidence>
<reference evidence="1 2" key="1">
    <citation type="submission" date="2018-03" db="EMBL/GenBank/DDBJ databases">
        <authorList>
            <person name="Keele B.F."/>
        </authorList>
    </citation>
    <scope>NUCLEOTIDE SEQUENCE [LARGE SCALE GENOMIC DNA]</scope>
    <source>
        <strain evidence="1 2">CECT 8504</strain>
    </source>
</reference>
<dbReference type="RefSeq" id="WP_108894107.1">
    <property type="nucleotide sequence ID" value="NZ_ONZF01000004.1"/>
</dbReference>
<gene>
    <name evidence="1" type="ORF">PAA8504_02084</name>
</gene>
<accession>A0A2R8BW02</accession>
<dbReference type="AlphaFoldDB" id="A0A2R8BW02"/>
<sequence length="78" mass="8996">MHMTSARNLPSLQTRVANLRRRHLDLAARIEDELQRPAPCSMSLQDLKRRRLRLKDQIARHETVMRNPNGAQFPLGAA</sequence>
<evidence type="ECO:0008006" key="3">
    <source>
        <dbReference type="Google" id="ProtNLM"/>
    </source>
</evidence>
<organism evidence="1 2">
    <name type="scientific">Palleronia abyssalis</name>
    <dbReference type="NCBI Taxonomy" id="1501240"/>
    <lineage>
        <taxon>Bacteria</taxon>
        <taxon>Pseudomonadati</taxon>
        <taxon>Pseudomonadota</taxon>
        <taxon>Alphaproteobacteria</taxon>
        <taxon>Rhodobacterales</taxon>
        <taxon>Roseobacteraceae</taxon>
        <taxon>Palleronia</taxon>
    </lineage>
</organism>
<dbReference type="InterPro" id="IPR038444">
    <property type="entry name" value="DUF465_sf"/>
</dbReference>
<dbReference type="Gene3D" id="6.10.280.50">
    <property type="match status" value="1"/>
</dbReference>
<dbReference type="EMBL" id="ONZF01000004">
    <property type="protein sequence ID" value="SPJ24256.1"/>
    <property type="molecule type" value="Genomic_DNA"/>
</dbReference>
<keyword evidence="2" id="KW-1185">Reference proteome</keyword>
<dbReference type="OrthoDB" id="7709596at2"/>
<proteinExistence type="predicted"/>
<dbReference type="Proteomes" id="UP000244912">
    <property type="component" value="Unassembled WGS sequence"/>
</dbReference>